<feature type="domain" description="Secretion system C-terminal sorting" evidence="2">
    <location>
        <begin position="686"/>
        <end position="756"/>
    </location>
</feature>
<evidence type="ECO:0000256" key="1">
    <source>
        <dbReference type="SAM" id="SignalP"/>
    </source>
</evidence>
<dbReference type="NCBIfam" id="TIGR04183">
    <property type="entry name" value="Por_Secre_tail"/>
    <property type="match status" value="1"/>
</dbReference>
<protein>
    <submittedName>
        <fullName evidence="3">T9SS type A sorting domain-containing protein</fullName>
    </submittedName>
</protein>
<keyword evidence="1" id="KW-0732">Signal</keyword>
<evidence type="ECO:0000313" key="4">
    <source>
        <dbReference type="Proteomes" id="UP001596161"/>
    </source>
</evidence>
<dbReference type="EMBL" id="JBHSKT010000006">
    <property type="protein sequence ID" value="MFC5271262.1"/>
    <property type="molecule type" value="Genomic_DNA"/>
</dbReference>
<comment type="caution">
    <text evidence="3">The sequence shown here is derived from an EMBL/GenBank/DDBJ whole genome shotgun (WGS) entry which is preliminary data.</text>
</comment>
<sequence length="763" mass="81867">MKTKSSFTKLFRSIFLAASLFSIAQVSEAQVNITSLAPYKQNFDGMPQSGSFTDNVTLPGWSVSYTGAKTITGGDGSNTATGLRSFGKNNETDRALGGVTNSTTGDILYDLKLKNTTGSDINTFIVSYTLEEWRGMKKEPFEFWGVIWWYTAVYGNMTFEYKVGSGSWVSVADLNVTGGVSGADTEDLPVDGELNKTTLNAVIKLSSGLGNNSEITYRWKRPDNNAGNYMAIDDVSITPVAGNVYFSSSSGTLTNTGTWGTNANGSGTRPSAMNIANATFIYVNRSANTNLPANWSLGNNSKLIVAEGALSIPSNRQLTGTIDVSDNATLNIQTSNLPVLGTLGDYSTINFNNSGTTLPNRNYGNLIVNGGKKNLSGNVKVKSKLTLNSKIELGNFDLALEDGASIENASATNYIVAKGNGRLKMKVKNNNQDVVFPVGTDTRYLPISLKQTDAAVTDNFSVKVIDGVYSAYDANNNPTGALLTENGINKTWIIDEEVIGNANVSVSIPVSLTSLATDLLVGFDISEASISHFENNHWDDVPAGKGLINTINAALGQYEIVRSNITSFSPFYVKSGVPIPLPVELVSFAAKRTENGIVCSWKTAQELNNNFFTVERSADGLEFIEAGTVKGKGTTSQPSSYSFTELNAPASLTYYRLKQTDFDGTVSYSKIVSVASANKTTIAFELYPNPSAGRAVLQTPAELTTLAKVSILNAQGQLVKEQNVTATELRKGFAIDLAQEPAGIYTIRIVAENKATFLRMAKQ</sequence>
<reference evidence="4" key="1">
    <citation type="journal article" date="2019" name="Int. J. Syst. Evol. Microbiol.">
        <title>The Global Catalogue of Microorganisms (GCM) 10K type strain sequencing project: providing services to taxonomists for standard genome sequencing and annotation.</title>
        <authorList>
            <consortium name="The Broad Institute Genomics Platform"/>
            <consortium name="The Broad Institute Genome Sequencing Center for Infectious Disease"/>
            <person name="Wu L."/>
            <person name="Ma J."/>
        </authorList>
    </citation>
    <scope>NUCLEOTIDE SEQUENCE [LARGE SCALE GENOMIC DNA]</scope>
    <source>
        <strain evidence="4">KACC 12602</strain>
    </source>
</reference>
<dbReference type="RefSeq" id="WP_378017629.1">
    <property type="nucleotide sequence ID" value="NZ_JBHSKT010000006.1"/>
</dbReference>
<feature type="chain" id="PRO_5046517524" evidence="1">
    <location>
        <begin position="25"/>
        <end position="763"/>
    </location>
</feature>
<dbReference type="Pfam" id="PF18962">
    <property type="entry name" value="Por_Secre_tail"/>
    <property type="match status" value="1"/>
</dbReference>
<keyword evidence="4" id="KW-1185">Reference proteome</keyword>
<organism evidence="3 4">
    <name type="scientific">Adhaeribacter terreus</name>
    <dbReference type="NCBI Taxonomy" id="529703"/>
    <lineage>
        <taxon>Bacteria</taxon>
        <taxon>Pseudomonadati</taxon>
        <taxon>Bacteroidota</taxon>
        <taxon>Cytophagia</taxon>
        <taxon>Cytophagales</taxon>
        <taxon>Hymenobacteraceae</taxon>
        <taxon>Adhaeribacter</taxon>
    </lineage>
</organism>
<gene>
    <name evidence="3" type="ORF">ACFPIB_11620</name>
</gene>
<name>A0ABW0EA43_9BACT</name>
<dbReference type="InterPro" id="IPR026444">
    <property type="entry name" value="Secre_tail"/>
</dbReference>
<accession>A0ABW0EA43</accession>
<dbReference type="Proteomes" id="UP001596161">
    <property type="component" value="Unassembled WGS sequence"/>
</dbReference>
<feature type="signal peptide" evidence="1">
    <location>
        <begin position="1"/>
        <end position="24"/>
    </location>
</feature>
<proteinExistence type="predicted"/>
<evidence type="ECO:0000313" key="3">
    <source>
        <dbReference type="EMBL" id="MFC5271262.1"/>
    </source>
</evidence>
<evidence type="ECO:0000259" key="2">
    <source>
        <dbReference type="Pfam" id="PF18962"/>
    </source>
</evidence>